<protein>
    <submittedName>
        <fullName evidence="2">Uncharacterized protein</fullName>
    </submittedName>
</protein>
<keyword evidence="3" id="KW-1185">Reference proteome</keyword>
<feature type="region of interest" description="Disordered" evidence="1">
    <location>
        <begin position="72"/>
        <end position="91"/>
    </location>
</feature>
<evidence type="ECO:0000256" key="1">
    <source>
        <dbReference type="SAM" id="MobiDB-lite"/>
    </source>
</evidence>
<sequence>MVCTLSNEKEENKYKDRNVIVIAAAARSDRWSPAPALVQTGSKYDEGVGNINKPSDGFFAVTCEGRAALRRHEDGPRRLIDKTNRPADGEP</sequence>
<gene>
    <name evidence="2" type="ORF">GWI33_001565</name>
</gene>
<comment type="caution">
    <text evidence="2">The sequence shown here is derived from an EMBL/GenBank/DDBJ whole genome shotgun (WGS) entry which is preliminary data.</text>
</comment>
<dbReference type="EMBL" id="JAACXV010000144">
    <property type="protein sequence ID" value="KAF7283034.1"/>
    <property type="molecule type" value="Genomic_DNA"/>
</dbReference>
<dbReference type="AlphaFoldDB" id="A0A834MLQ8"/>
<reference evidence="2" key="1">
    <citation type="submission" date="2020-08" db="EMBL/GenBank/DDBJ databases">
        <title>Genome sequencing and assembly of the red palm weevil Rhynchophorus ferrugineus.</title>
        <authorList>
            <person name="Dias G.B."/>
            <person name="Bergman C.M."/>
            <person name="Manee M."/>
        </authorList>
    </citation>
    <scope>NUCLEOTIDE SEQUENCE</scope>
    <source>
        <strain evidence="2">AA-2017</strain>
        <tissue evidence="2">Whole larva</tissue>
    </source>
</reference>
<organism evidence="2 3">
    <name type="scientific">Rhynchophorus ferrugineus</name>
    <name type="common">Red palm weevil</name>
    <name type="synonym">Curculio ferrugineus</name>
    <dbReference type="NCBI Taxonomy" id="354439"/>
    <lineage>
        <taxon>Eukaryota</taxon>
        <taxon>Metazoa</taxon>
        <taxon>Ecdysozoa</taxon>
        <taxon>Arthropoda</taxon>
        <taxon>Hexapoda</taxon>
        <taxon>Insecta</taxon>
        <taxon>Pterygota</taxon>
        <taxon>Neoptera</taxon>
        <taxon>Endopterygota</taxon>
        <taxon>Coleoptera</taxon>
        <taxon>Polyphaga</taxon>
        <taxon>Cucujiformia</taxon>
        <taxon>Curculionidae</taxon>
        <taxon>Dryophthorinae</taxon>
        <taxon>Rhynchophorus</taxon>
    </lineage>
</organism>
<accession>A0A834MLQ8</accession>
<dbReference type="Proteomes" id="UP000625711">
    <property type="component" value="Unassembled WGS sequence"/>
</dbReference>
<evidence type="ECO:0000313" key="3">
    <source>
        <dbReference type="Proteomes" id="UP000625711"/>
    </source>
</evidence>
<name>A0A834MLQ8_RHYFE</name>
<evidence type="ECO:0000313" key="2">
    <source>
        <dbReference type="EMBL" id="KAF7283034.1"/>
    </source>
</evidence>
<proteinExistence type="predicted"/>